<proteinExistence type="predicted"/>
<dbReference type="AlphaFoldDB" id="A0AAN9BC05"/>
<reference evidence="3 4" key="1">
    <citation type="submission" date="2024-02" db="EMBL/GenBank/DDBJ databases">
        <title>Chromosome-scale genome assembly of the rough periwinkle Littorina saxatilis.</title>
        <authorList>
            <person name="De Jode A."/>
            <person name="Faria R."/>
            <person name="Formenti G."/>
            <person name="Sims Y."/>
            <person name="Smith T.P."/>
            <person name="Tracey A."/>
            <person name="Wood J.M.D."/>
            <person name="Zagrodzka Z.B."/>
            <person name="Johannesson K."/>
            <person name="Butlin R.K."/>
            <person name="Leder E.H."/>
        </authorList>
    </citation>
    <scope>NUCLEOTIDE SEQUENCE [LARGE SCALE GENOMIC DNA]</scope>
    <source>
        <strain evidence="3">Snail1</strain>
        <tissue evidence="3">Muscle</tissue>
    </source>
</reference>
<feature type="region of interest" description="Disordered" evidence="1">
    <location>
        <begin position="1"/>
        <end position="55"/>
    </location>
</feature>
<dbReference type="InterPro" id="IPR040233">
    <property type="entry name" value="CCD97-like_C"/>
</dbReference>
<evidence type="ECO:0000313" key="4">
    <source>
        <dbReference type="Proteomes" id="UP001374579"/>
    </source>
</evidence>
<evidence type="ECO:0000256" key="1">
    <source>
        <dbReference type="SAM" id="MobiDB-lite"/>
    </source>
</evidence>
<feature type="compositionally biased region" description="Acidic residues" evidence="1">
    <location>
        <begin position="362"/>
        <end position="376"/>
    </location>
</feature>
<feature type="compositionally biased region" description="Acidic residues" evidence="1">
    <location>
        <begin position="233"/>
        <end position="253"/>
    </location>
</feature>
<organism evidence="3 4">
    <name type="scientific">Littorina saxatilis</name>
    <dbReference type="NCBI Taxonomy" id="31220"/>
    <lineage>
        <taxon>Eukaryota</taxon>
        <taxon>Metazoa</taxon>
        <taxon>Spiralia</taxon>
        <taxon>Lophotrochozoa</taxon>
        <taxon>Mollusca</taxon>
        <taxon>Gastropoda</taxon>
        <taxon>Caenogastropoda</taxon>
        <taxon>Littorinimorpha</taxon>
        <taxon>Littorinoidea</taxon>
        <taxon>Littorinidae</taxon>
        <taxon>Littorina</taxon>
    </lineage>
</organism>
<dbReference type="Proteomes" id="UP001374579">
    <property type="component" value="Unassembled WGS sequence"/>
</dbReference>
<feature type="compositionally biased region" description="Basic and acidic residues" evidence="1">
    <location>
        <begin position="1"/>
        <end position="11"/>
    </location>
</feature>
<comment type="caution">
    <text evidence="3">The sequence shown here is derived from an EMBL/GenBank/DDBJ whole genome shotgun (WGS) entry which is preliminary data.</text>
</comment>
<dbReference type="PANTHER" id="PTHR31840:SF1">
    <property type="entry name" value="COILED-COIL DOMAIN-CONTAINING PROTEIN 97"/>
    <property type="match status" value="1"/>
</dbReference>
<sequence length="403" mass="46825">MTVKSIHDRSPSMESSDFDPMLNAQQPQQAEDMVSFNHDHTADGAKSAVPAAAPEDKESVRQVMLERLSVTSAHFAHLQRDSPDLTQQEKIDIAAAVLEDNPATFLSRFGKYLQLSDLAFFQDADKNNYEVSFHLKEIRHRCSRPNLIVKNRRYAAMKELESGGEYFGEEAMKQREPLLYEQMVGQFLTDEEKERQATAAIDRSDLRFSTILFVHMDDTQRTELYRRQKEREECQEEEEEEEDSEEDDDDDDDQPKQRKRTEMDEDGSEAEDTSEISGGRATDIWRQQLHEEFTAIMREQFLSGKDVQFDYSKVDDNPDYDSLATMGQDEEYQYFLAEPPQTVGQENSDRDRNSQQNAQDKMEEEQQQEEEEDDYMLYEPPPDLVAKSAHYVKLGSWDEDNHT</sequence>
<dbReference type="PANTHER" id="PTHR31840">
    <property type="entry name" value="COILED-COIL DOMAIN-CONTAINING PROTEIN 97"/>
    <property type="match status" value="1"/>
</dbReference>
<dbReference type="InterPro" id="IPR018613">
    <property type="entry name" value="Ccdc97-like"/>
</dbReference>
<protein>
    <recommendedName>
        <fullName evidence="2">CCD97-like C-terminal domain-containing protein</fullName>
    </recommendedName>
</protein>
<keyword evidence="4" id="KW-1185">Reference proteome</keyword>
<feature type="region of interest" description="Disordered" evidence="1">
    <location>
        <begin position="226"/>
        <end position="284"/>
    </location>
</feature>
<evidence type="ECO:0000313" key="3">
    <source>
        <dbReference type="EMBL" id="KAK7103140.1"/>
    </source>
</evidence>
<feature type="region of interest" description="Disordered" evidence="1">
    <location>
        <begin position="336"/>
        <end position="381"/>
    </location>
</feature>
<gene>
    <name evidence="3" type="ORF">V1264_018101</name>
</gene>
<accession>A0AAN9BC05</accession>
<evidence type="ECO:0000259" key="2">
    <source>
        <dbReference type="Pfam" id="PF09747"/>
    </source>
</evidence>
<feature type="compositionally biased region" description="Acidic residues" evidence="1">
    <location>
        <begin position="263"/>
        <end position="274"/>
    </location>
</feature>
<name>A0AAN9BC05_9CAEN</name>
<dbReference type="EMBL" id="JBAMIC010000008">
    <property type="protein sequence ID" value="KAK7103140.1"/>
    <property type="molecule type" value="Genomic_DNA"/>
</dbReference>
<feature type="domain" description="CCD97-like C-terminal" evidence="2">
    <location>
        <begin position="151"/>
        <end position="335"/>
    </location>
</feature>
<dbReference type="Pfam" id="PF09747">
    <property type="entry name" value="CCD97-like_C"/>
    <property type="match status" value="1"/>
</dbReference>